<accession>A0A182PFM6</accession>
<feature type="domain" description="Yippee" evidence="5">
    <location>
        <begin position="13"/>
        <end position="109"/>
    </location>
</feature>
<protein>
    <recommendedName>
        <fullName evidence="4">Protein yippee-like</fullName>
    </recommendedName>
</protein>
<dbReference type="InterPro" id="IPR039058">
    <property type="entry name" value="Yippee_fam"/>
</dbReference>
<dbReference type="VEuPathDB" id="VectorBase:AEPI005733"/>
<dbReference type="Proteomes" id="UP000075885">
    <property type="component" value="Unassembled WGS sequence"/>
</dbReference>
<dbReference type="InterPro" id="IPR004910">
    <property type="entry name" value="Yippee/Mis18/Cereblon"/>
</dbReference>
<reference evidence="7" key="1">
    <citation type="submission" date="2013-03" db="EMBL/GenBank/DDBJ databases">
        <title>The Genome Sequence of Anopheles epiroticus epiroticus2.</title>
        <authorList>
            <consortium name="The Broad Institute Genomics Platform"/>
            <person name="Neafsey D.E."/>
            <person name="Howell P."/>
            <person name="Walker B."/>
            <person name="Young S.K."/>
            <person name="Zeng Q."/>
            <person name="Gargeya S."/>
            <person name="Fitzgerald M."/>
            <person name="Haas B."/>
            <person name="Abouelleil A."/>
            <person name="Allen A.W."/>
            <person name="Alvarado L."/>
            <person name="Arachchi H.M."/>
            <person name="Berlin A.M."/>
            <person name="Chapman S.B."/>
            <person name="Gainer-Dewar J."/>
            <person name="Goldberg J."/>
            <person name="Griggs A."/>
            <person name="Gujja S."/>
            <person name="Hansen M."/>
            <person name="Howarth C."/>
            <person name="Imamovic A."/>
            <person name="Ireland A."/>
            <person name="Larimer J."/>
            <person name="McCowan C."/>
            <person name="Murphy C."/>
            <person name="Pearson M."/>
            <person name="Poon T.W."/>
            <person name="Priest M."/>
            <person name="Roberts A."/>
            <person name="Saif S."/>
            <person name="Shea T."/>
            <person name="Sisk P."/>
            <person name="Sykes S."/>
            <person name="Wortman J."/>
            <person name="Nusbaum C."/>
            <person name="Birren B."/>
        </authorList>
    </citation>
    <scope>NUCLEOTIDE SEQUENCE [LARGE SCALE GENOMIC DNA]</scope>
    <source>
        <strain evidence="7">Epiroticus2</strain>
    </source>
</reference>
<evidence type="ECO:0000256" key="3">
    <source>
        <dbReference type="ARBA" id="ARBA00022833"/>
    </source>
</evidence>
<dbReference type="STRING" id="199890.A0A182PFM6"/>
<proteinExistence type="inferred from homology"/>
<keyword evidence="2" id="KW-0479">Metal-binding</keyword>
<sequence length="109" mass="12406">MGKIFLEHMNGPELFNCGHCDTNITTKGELISTRFVGESGAAFLFKRAVNLIYSEPFNRKLITGWHVVRDVRCKYCLLKLGWMYEFAVPHAQQYAKRGAEIVCRSPAAH</sequence>
<evidence type="ECO:0000256" key="2">
    <source>
        <dbReference type="ARBA" id="ARBA00022723"/>
    </source>
</evidence>
<dbReference type="AlphaFoldDB" id="A0A182PFM6"/>
<dbReference type="GO" id="GO:0046872">
    <property type="term" value="F:metal ion binding"/>
    <property type="evidence" value="ECO:0007669"/>
    <property type="project" value="UniProtKB-KW"/>
</dbReference>
<dbReference type="PROSITE" id="PS51792">
    <property type="entry name" value="YIPPEE"/>
    <property type="match status" value="1"/>
</dbReference>
<keyword evidence="7" id="KW-1185">Reference proteome</keyword>
<evidence type="ECO:0000313" key="6">
    <source>
        <dbReference type="EnsemblMetazoa" id="AEPI005733-PA"/>
    </source>
</evidence>
<organism evidence="6 7">
    <name type="scientific">Anopheles epiroticus</name>
    <dbReference type="NCBI Taxonomy" id="199890"/>
    <lineage>
        <taxon>Eukaryota</taxon>
        <taxon>Metazoa</taxon>
        <taxon>Ecdysozoa</taxon>
        <taxon>Arthropoda</taxon>
        <taxon>Hexapoda</taxon>
        <taxon>Insecta</taxon>
        <taxon>Pterygota</taxon>
        <taxon>Neoptera</taxon>
        <taxon>Endopterygota</taxon>
        <taxon>Diptera</taxon>
        <taxon>Nematocera</taxon>
        <taxon>Culicoidea</taxon>
        <taxon>Culicidae</taxon>
        <taxon>Anophelinae</taxon>
        <taxon>Anopheles</taxon>
    </lineage>
</organism>
<evidence type="ECO:0000256" key="4">
    <source>
        <dbReference type="RuleBase" id="RU110713"/>
    </source>
</evidence>
<dbReference type="EnsemblMetazoa" id="AEPI005733-RA">
    <property type="protein sequence ID" value="AEPI005733-PA"/>
    <property type="gene ID" value="AEPI005733"/>
</dbReference>
<dbReference type="PANTHER" id="PTHR13848">
    <property type="entry name" value="PROTEIN YIPPEE-LIKE CG15309-RELATED"/>
    <property type="match status" value="1"/>
</dbReference>
<comment type="similarity">
    <text evidence="1 4">Belongs to the yippee family.</text>
</comment>
<name>A0A182PFM6_9DIPT</name>
<evidence type="ECO:0000256" key="1">
    <source>
        <dbReference type="ARBA" id="ARBA00005613"/>
    </source>
</evidence>
<keyword evidence="3" id="KW-0862">Zinc</keyword>
<dbReference type="Pfam" id="PF03226">
    <property type="entry name" value="Yippee-Mis18"/>
    <property type="match status" value="1"/>
</dbReference>
<evidence type="ECO:0000259" key="5">
    <source>
        <dbReference type="PROSITE" id="PS51792"/>
    </source>
</evidence>
<reference evidence="6" key="2">
    <citation type="submission" date="2020-05" db="UniProtKB">
        <authorList>
            <consortium name="EnsemblMetazoa"/>
        </authorList>
    </citation>
    <scope>IDENTIFICATION</scope>
    <source>
        <strain evidence="6">Epiroticus2</strain>
    </source>
</reference>
<dbReference type="InterPro" id="IPR034751">
    <property type="entry name" value="Yippee"/>
</dbReference>
<evidence type="ECO:0000313" key="7">
    <source>
        <dbReference type="Proteomes" id="UP000075885"/>
    </source>
</evidence>